<dbReference type="Pfam" id="PF01471">
    <property type="entry name" value="PG_binding_1"/>
    <property type="match status" value="1"/>
</dbReference>
<evidence type="ECO:0000313" key="4">
    <source>
        <dbReference type="EMBL" id="WBP87776.1"/>
    </source>
</evidence>
<accession>A0ABY7Q588</accession>
<reference evidence="5" key="1">
    <citation type="submission" date="2022-12" db="EMBL/GenBank/DDBJ databases">
        <authorList>
            <person name="Mo P."/>
        </authorList>
    </citation>
    <scope>NUCLEOTIDE SEQUENCE [LARGE SCALE GENOMIC DNA]</scope>
    <source>
        <strain evidence="5">HUAS 3-15</strain>
    </source>
</reference>
<feature type="region of interest" description="Disordered" evidence="1">
    <location>
        <begin position="28"/>
        <end position="57"/>
    </location>
</feature>
<dbReference type="Gene3D" id="1.10.101.10">
    <property type="entry name" value="PGBD-like superfamily/PGBD"/>
    <property type="match status" value="1"/>
</dbReference>
<name>A0ABY7Q588_9ACTN</name>
<feature type="chain" id="PRO_5046801387" evidence="2">
    <location>
        <begin position="30"/>
        <end position="126"/>
    </location>
</feature>
<keyword evidence="2" id="KW-0732">Signal</keyword>
<keyword evidence="5" id="KW-1185">Reference proteome</keyword>
<evidence type="ECO:0000313" key="5">
    <source>
        <dbReference type="Proteomes" id="UP001212821"/>
    </source>
</evidence>
<feature type="signal peptide" evidence="2">
    <location>
        <begin position="1"/>
        <end position="29"/>
    </location>
</feature>
<dbReference type="EMBL" id="CP115450">
    <property type="protein sequence ID" value="WBP87776.1"/>
    <property type="molecule type" value="Genomic_DNA"/>
</dbReference>
<evidence type="ECO:0000256" key="1">
    <source>
        <dbReference type="SAM" id="MobiDB-lite"/>
    </source>
</evidence>
<evidence type="ECO:0000259" key="3">
    <source>
        <dbReference type="Pfam" id="PF01471"/>
    </source>
</evidence>
<dbReference type="InterPro" id="IPR036365">
    <property type="entry name" value="PGBD-like_sf"/>
</dbReference>
<organism evidence="4 5">
    <name type="scientific">Kitasatospora cathayae</name>
    <dbReference type="NCBI Taxonomy" id="3004092"/>
    <lineage>
        <taxon>Bacteria</taxon>
        <taxon>Bacillati</taxon>
        <taxon>Actinomycetota</taxon>
        <taxon>Actinomycetes</taxon>
        <taxon>Kitasatosporales</taxon>
        <taxon>Streptomycetaceae</taxon>
        <taxon>Kitasatospora</taxon>
    </lineage>
</organism>
<evidence type="ECO:0000256" key="2">
    <source>
        <dbReference type="SAM" id="SignalP"/>
    </source>
</evidence>
<proteinExistence type="predicted"/>
<gene>
    <name evidence="4" type="ORF">O1G21_19275</name>
</gene>
<dbReference type="SUPFAM" id="SSF47090">
    <property type="entry name" value="PGBD-like"/>
    <property type="match status" value="1"/>
</dbReference>
<dbReference type="InterPro" id="IPR002477">
    <property type="entry name" value="Peptidoglycan-bd-like"/>
</dbReference>
<dbReference type="RefSeq" id="WP_270145527.1">
    <property type="nucleotide sequence ID" value="NZ_CP115450.1"/>
</dbReference>
<feature type="compositionally biased region" description="Polar residues" evidence="1">
    <location>
        <begin position="34"/>
        <end position="57"/>
    </location>
</feature>
<sequence>MRKNRIVLSLAGAGLVVASAIGTAGSAAATTATPDQASPSCNYTNSEPTLSRGSSGTAVKQLQCELNLSLSPSSHTPLNIDGSFGPATQTAVYQFQSCAGLSVDGIVGPNTWGSLDYWYQSPNYVC</sequence>
<dbReference type="Proteomes" id="UP001212821">
    <property type="component" value="Chromosome"/>
</dbReference>
<protein>
    <submittedName>
        <fullName evidence="4">Peptidoglycan-binding domain-containing protein</fullName>
    </submittedName>
</protein>
<feature type="domain" description="Peptidoglycan binding-like" evidence="3">
    <location>
        <begin position="55"/>
        <end position="115"/>
    </location>
</feature>
<dbReference type="InterPro" id="IPR036366">
    <property type="entry name" value="PGBDSf"/>
</dbReference>